<proteinExistence type="predicted"/>
<gene>
    <name evidence="6" type="ORF">H9724_07450</name>
</gene>
<organism evidence="6 7">
    <name type="scientific">Candidatus Gemmiger avistercoris</name>
    <dbReference type="NCBI Taxonomy" id="2838606"/>
    <lineage>
        <taxon>Bacteria</taxon>
        <taxon>Bacillati</taxon>
        <taxon>Bacillota</taxon>
        <taxon>Clostridia</taxon>
        <taxon>Eubacteriales</taxon>
        <taxon>Gemmiger</taxon>
    </lineage>
</organism>
<reference evidence="6" key="2">
    <citation type="submission" date="2021-04" db="EMBL/GenBank/DDBJ databases">
        <authorList>
            <person name="Gilroy R."/>
        </authorList>
    </citation>
    <scope>NUCLEOTIDE SEQUENCE</scope>
    <source>
        <strain evidence="6">CHK188-11489</strain>
    </source>
</reference>
<dbReference type="Pfam" id="PF12833">
    <property type="entry name" value="HTH_18"/>
    <property type="match status" value="1"/>
</dbReference>
<dbReference type="EMBL" id="DXBF01000061">
    <property type="protein sequence ID" value="HIZ62584.1"/>
    <property type="molecule type" value="Genomic_DNA"/>
</dbReference>
<evidence type="ECO:0000256" key="2">
    <source>
        <dbReference type="ARBA" id="ARBA00023125"/>
    </source>
</evidence>
<dbReference type="PANTHER" id="PTHR46796">
    <property type="entry name" value="HTH-TYPE TRANSCRIPTIONAL ACTIVATOR RHAS-RELATED"/>
    <property type="match status" value="1"/>
</dbReference>
<dbReference type="GO" id="GO:0003700">
    <property type="term" value="F:DNA-binding transcription factor activity"/>
    <property type="evidence" value="ECO:0007669"/>
    <property type="project" value="InterPro"/>
</dbReference>
<keyword evidence="2" id="KW-0238">DNA-binding</keyword>
<evidence type="ECO:0000259" key="5">
    <source>
        <dbReference type="PROSITE" id="PS01124"/>
    </source>
</evidence>
<keyword evidence="3" id="KW-0804">Transcription</keyword>
<dbReference type="AlphaFoldDB" id="A0A9D2FJW3"/>
<dbReference type="SMART" id="SM00342">
    <property type="entry name" value="HTH_ARAC"/>
    <property type="match status" value="1"/>
</dbReference>
<sequence>MALTEEFPLRIEAVTAAWASERRPQDDFSGEQAPGWQLVYVRSGAIEELCGERRVLLRAGGILLHQPEETFGMQTRGEIPPEVLRMDFFCAGSAMDRFRGLVFHAEPAEQHDLNWLMKACGELYEAPSAPGGKPVPREDVPFGARQQLAIHLENLLILLARRCKRPRKPTQRIRRERRQTALVEAARAYLAQNLEREVRVEEVCAAVGCTRTQLQQAFRARLRHTVREEFSAMRLDYAAQLLARGATPGEVAARMGYCSGAYFSQKFREATGNTPSAYRRMQQGLPARRKNRQQKDKEEPKTSIPESGGKK</sequence>
<dbReference type="InterPro" id="IPR009057">
    <property type="entry name" value="Homeodomain-like_sf"/>
</dbReference>
<feature type="domain" description="HTH araC/xylS-type" evidence="5">
    <location>
        <begin position="184"/>
        <end position="281"/>
    </location>
</feature>
<feature type="region of interest" description="Disordered" evidence="4">
    <location>
        <begin position="273"/>
        <end position="311"/>
    </location>
</feature>
<dbReference type="PROSITE" id="PS01124">
    <property type="entry name" value="HTH_ARAC_FAMILY_2"/>
    <property type="match status" value="1"/>
</dbReference>
<dbReference type="GO" id="GO:0043565">
    <property type="term" value="F:sequence-specific DNA binding"/>
    <property type="evidence" value="ECO:0007669"/>
    <property type="project" value="InterPro"/>
</dbReference>
<comment type="caution">
    <text evidence="6">The sequence shown here is derived from an EMBL/GenBank/DDBJ whole genome shotgun (WGS) entry which is preliminary data.</text>
</comment>
<evidence type="ECO:0000313" key="7">
    <source>
        <dbReference type="Proteomes" id="UP000824105"/>
    </source>
</evidence>
<dbReference type="InterPro" id="IPR018060">
    <property type="entry name" value="HTH_AraC"/>
</dbReference>
<dbReference type="SUPFAM" id="SSF46689">
    <property type="entry name" value="Homeodomain-like"/>
    <property type="match status" value="2"/>
</dbReference>
<accession>A0A9D2FJW3</accession>
<protein>
    <submittedName>
        <fullName evidence="6">AraC family transcriptional regulator</fullName>
    </submittedName>
</protein>
<evidence type="ECO:0000256" key="4">
    <source>
        <dbReference type="SAM" id="MobiDB-lite"/>
    </source>
</evidence>
<name>A0A9D2FJW3_9FIRM</name>
<dbReference type="Gene3D" id="1.10.10.60">
    <property type="entry name" value="Homeodomain-like"/>
    <property type="match status" value="1"/>
</dbReference>
<dbReference type="InterPro" id="IPR050204">
    <property type="entry name" value="AraC_XylS_family_regulators"/>
</dbReference>
<reference evidence="6" key="1">
    <citation type="journal article" date="2021" name="PeerJ">
        <title>Extensive microbial diversity within the chicken gut microbiome revealed by metagenomics and culture.</title>
        <authorList>
            <person name="Gilroy R."/>
            <person name="Ravi A."/>
            <person name="Getino M."/>
            <person name="Pursley I."/>
            <person name="Horton D.L."/>
            <person name="Alikhan N.F."/>
            <person name="Baker D."/>
            <person name="Gharbi K."/>
            <person name="Hall N."/>
            <person name="Watson M."/>
            <person name="Adriaenssens E.M."/>
            <person name="Foster-Nyarko E."/>
            <person name="Jarju S."/>
            <person name="Secka A."/>
            <person name="Antonio M."/>
            <person name="Oren A."/>
            <person name="Chaudhuri R.R."/>
            <person name="La Ragione R."/>
            <person name="Hildebrand F."/>
            <person name="Pallen M.J."/>
        </authorList>
    </citation>
    <scope>NUCLEOTIDE SEQUENCE</scope>
    <source>
        <strain evidence="6">CHK188-11489</strain>
    </source>
</reference>
<evidence type="ECO:0000256" key="1">
    <source>
        <dbReference type="ARBA" id="ARBA00023015"/>
    </source>
</evidence>
<evidence type="ECO:0000256" key="3">
    <source>
        <dbReference type="ARBA" id="ARBA00023163"/>
    </source>
</evidence>
<evidence type="ECO:0000313" key="6">
    <source>
        <dbReference type="EMBL" id="HIZ62584.1"/>
    </source>
</evidence>
<dbReference type="Proteomes" id="UP000824105">
    <property type="component" value="Unassembled WGS sequence"/>
</dbReference>
<keyword evidence="1" id="KW-0805">Transcription regulation</keyword>